<dbReference type="EMBL" id="KZ669213">
    <property type="protein sequence ID" value="PPR85898.1"/>
    <property type="molecule type" value="Genomic_DNA"/>
</dbReference>
<organism evidence="1 2">
    <name type="scientific">Gossypium barbadense</name>
    <name type="common">Sea Island cotton</name>
    <name type="synonym">Hibiscus barbadensis</name>
    <dbReference type="NCBI Taxonomy" id="3634"/>
    <lineage>
        <taxon>Eukaryota</taxon>
        <taxon>Viridiplantae</taxon>
        <taxon>Streptophyta</taxon>
        <taxon>Embryophyta</taxon>
        <taxon>Tracheophyta</taxon>
        <taxon>Spermatophyta</taxon>
        <taxon>Magnoliopsida</taxon>
        <taxon>eudicotyledons</taxon>
        <taxon>Gunneridae</taxon>
        <taxon>Pentapetalae</taxon>
        <taxon>rosids</taxon>
        <taxon>malvids</taxon>
        <taxon>Malvales</taxon>
        <taxon>Malvaceae</taxon>
        <taxon>Malvoideae</taxon>
        <taxon>Gossypium</taxon>
    </lineage>
</organism>
<sequence>MSSILLGSYHRDPAPIPPISIRTTRGSIPDTTCPTHSMTYGHVFDLAYFIALAILHQRERHTKGVISIGLHVTHSAVQSSSLTVIGQMSPQAISKDITDDVPPAHEDPPPQPPIHCPVHAAALLSDISECLTQFEEQCFQRFDHIDEFATPLKKVLHDCHVFLDDNTDHHDNLFARHCGCGTQPLPPSKYPPPTSPLL</sequence>
<dbReference type="Proteomes" id="UP000239757">
    <property type="component" value="Unassembled WGS sequence"/>
</dbReference>
<accession>A0A2P5W4A4</accession>
<dbReference type="OrthoDB" id="1685790at2759"/>
<evidence type="ECO:0000313" key="2">
    <source>
        <dbReference type="Proteomes" id="UP000239757"/>
    </source>
</evidence>
<name>A0A2P5W4A4_GOSBA</name>
<gene>
    <name evidence="1" type="ORF">GOBAR_AA34793</name>
</gene>
<dbReference type="AlphaFoldDB" id="A0A2P5W4A4"/>
<protein>
    <submittedName>
        <fullName evidence="1">Uncharacterized protein</fullName>
    </submittedName>
</protein>
<reference evidence="1 2" key="1">
    <citation type="submission" date="2015-01" db="EMBL/GenBank/DDBJ databases">
        <title>Genome of allotetraploid Gossypium barbadense reveals genomic plasticity and fiber elongation in cotton evolution.</title>
        <authorList>
            <person name="Chen X."/>
            <person name="Liu X."/>
            <person name="Zhao B."/>
            <person name="Zheng H."/>
            <person name="Hu Y."/>
            <person name="Lu G."/>
            <person name="Yang C."/>
            <person name="Chen J."/>
            <person name="Shan C."/>
            <person name="Zhang L."/>
            <person name="Zhou Y."/>
            <person name="Wang L."/>
            <person name="Guo W."/>
            <person name="Bai Y."/>
            <person name="Ruan J."/>
            <person name="Shangguan X."/>
            <person name="Mao Y."/>
            <person name="Jiang J."/>
            <person name="Zhu Y."/>
            <person name="Lei J."/>
            <person name="Kang H."/>
            <person name="Chen S."/>
            <person name="He X."/>
            <person name="Wang R."/>
            <person name="Wang Y."/>
            <person name="Chen J."/>
            <person name="Wang L."/>
            <person name="Yu S."/>
            <person name="Wang B."/>
            <person name="Wei J."/>
            <person name="Song S."/>
            <person name="Lu X."/>
            <person name="Gao Z."/>
            <person name="Gu W."/>
            <person name="Deng X."/>
            <person name="Ma D."/>
            <person name="Wang S."/>
            <person name="Liang W."/>
            <person name="Fang L."/>
            <person name="Cai C."/>
            <person name="Zhu X."/>
            <person name="Zhou B."/>
            <person name="Zhang Y."/>
            <person name="Chen Z."/>
            <person name="Xu S."/>
            <person name="Zhu R."/>
            <person name="Wang S."/>
            <person name="Zhang T."/>
            <person name="Zhao G."/>
        </authorList>
    </citation>
    <scope>NUCLEOTIDE SEQUENCE [LARGE SCALE GENOMIC DNA]</scope>
    <source>
        <strain evidence="2">cv. Xinhai21</strain>
        <tissue evidence="1">Leaf</tissue>
    </source>
</reference>
<proteinExistence type="predicted"/>
<evidence type="ECO:0000313" key="1">
    <source>
        <dbReference type="EMBL" id="PPR85898.1"/>
    </source>
</evidence>